<proteinExistence type="predicted"/>
<dbReference type="Proteomes" id="UP000318571">
    <property type="component" value="Chromosome 6"/>
</dbReference>
<name>A0A553PPZ0_TIGCA</name>
<dbReference type="EMBL" id="VCGU01000002">
    <property type="protein sequence ID" value="TRY79754.1"/>
    <property type="molecule type" value="Genomic_DNA"/>
</dbReference>
<comment type="caution">
    <text evidence="1">The sequence shown here is derived from an EMBL/GenBank/DDBJ whole genome shotgun (WGS) entry which is preliminary data.</text>
</comment>
<reference evidence="1 2" key="1">
    <citation type="journal article" date="2018" name="Nat. Ecol. Evol.">
        <title>Genomic signatures of mitonuclear coevolution across populations of Tigriopus californicus.</title>
        <authorList>
            <person name="Barreto F.S."/>
            <person name="Watson E.T."/>
            <person name="Lima T.G."/>
            <person name="Willett C.S."/>
            <person name="Edmands S."/>
            <person name="Li W."/>
            <person name="Burton R.S."/>
        </authorList>
    </citation>
    <scope>NUCLEOTIDE SEQUENCE [LARGE SCALE GENOMIC DNA]</scope>
    <source>
        <strain evidence="1 2">San Diego</strain>
    </source>
</reference>
<protein>
    <submittedName>
        <fullName evidence="1">Uncharacterized protein</fullName>
    </submittedName>
</protein>
<gene>
    <name evidence="1" type="ORF">TCAL_10795</name>
</gene>
<evidence type="ECO:0000313" key="2">
    <source>
        <dbReference type="Proteomes" id="UP000318571"/>
    </source>
</evidence>
<dbReference type="AlphaFoldDB" id="A0A553PPZ0"/>
<sequence length="296" mass="34365">MQMVTRLLSKGYGLLDVLMERLEHEMDQEYFFPWDSCAKFLKHTERISYFREWSMDKARRDRCFEPEVQTTASKSTHWLCNPEGRGFNEKDESRFEAMVLFLVCPNLRLFPWKSIQDSMKYPKVLPLSTCEGIHLIYWCGWIMEEPYAFDCRLGWVVRGRVPTTIAKQSFHRKEDAGFHRSWKDQNETTLQDKPVVRWCSELEGKGLVATLASYSQGVIKDPVSEMLGSKRRGINPNANVLQCKCRTITYLRHMERDGEITTSLVMARTRLVPRKPISAAKLALNVALQGARLAET</sequence>
<evidence type="ECO:0000313" key="1">
    <source>
        <dbReference type="EMBL" id="TRY79754.1"/>
    </source>
</evidence>
<organism evidence="1 2">
    <name type="scientific">Tigriopus californicus</name>
    <name type="common">Marine copepod</name>
    <dbReference type="NCBI Taxonomy" id="6832"/>
    <lineage>
        <taxon>Eukaryota</taxon>
        <taxon>Metazoa</taxon>
        <taxon>Ecdysozoa</taxon>
        <taxon>Arthropoda</taxon>
        <taxon>Crustacea</taxon>
        <taxon>Multicrustacea</taxon>
        <taxon>Hexanauplia</taxon>
        <taxon>Copepoda</taxon>
        <taxon>Harpacticoida</taxon>
        <taxon>Harpacticidae</taxon>
        <taxon>Tigriopus</taxon>
    </lineage>
</organism>
<keyword evidence="2" id="KW-1185">Reference proteome</keyword>
<accession>A0A553PPZ0</accession>